<dbReference type="GO" id="GO:0033013">
    <property type="term" value="P:tetrapyrrole metabolic process"/>
    <property type="evidence" value="ECO:0007669"/>
    <property type="project" value="UniProtKB-ARBA"/>
</dbReference>
<dbReference type="AlphaFoldDB" id="A0A1F7UI25"/>
<feature type="transmembrane region" description="Helical" evidence="6">
    <location>
        <begin position="47"/>
        <end position="68"/>
    </location>
</feature>
<gene>
    <name evidence="7" type="ORF">A3J43_00725</name>
</gene>
<evidence type="ECO:0000313" key="7">
    <source>
        <dbReference type="EMBL" id="OGL77913.1"/>
    </source>
</evidence>
<protein>
    <submittedName>
        <fullName evidence="7">TspO protein</fullName>
    </submittedName>
</protein>
<dbReference type="FunFam" id="1.20.1260.100:FF:000001">
    <property type="entry name" value="translocator protein 2"/>
    <property type="match status" value="1"/>
</dbReference>
<evidence type="ECO:0000256" key="3">
    <source>
        <dbReference type="ARBA" id="ARBA00022692"/>
    </source>
</evidence>
<dbReference type="EMBL" id="MGEF01000048">
    <property type="protein sequence ID" value="OGL77913.1"/>
    <property type="molecule type" value="Genomic_DNA"/>
</dbReference>
<reference evidence="7 8" key="1">
    <citation type="journal article" date="2016" name="Nat. Commun.">
        <title>Thousands of microbial genomes shed light on interconnected biogeochemical processes in an aquifer system.</title>
        <authorList>
            <person name="Anantharaman K."/>
            <person name="Brown C.T."/>
            <person name="Hug L.A."/>
            <person name="Sharon I."/>
            <person name="Castelle C.J."/>
            <person name="Probst A.J."/>
            <person name="Thomas B.C."/>
            <person name="Singh A."/>
            <person name="Wilkins M.J."/>
            <person name="Karaoz U."/>
            <person name="Brodie E.L."/>
            <person name="Williams K.H."/>
            <person name="Hubbard S.S."/>
            <person name="Banfield J.F."/>
        </authorList>
    </citation>
    <scope>NUCLEOTIDE SEQUENCE [LARGE SCALE GENOMIC DNA]</scope>
</reference>
<dbReference type="CDD" id="cd15904">
    <property type="entry name" value="TSPO_MBR"/>
    <property type="match status" value="1"/>
</dbReference>
<proteinExistence type="inferred from homology"/>
<feature type="transmembrane region" description="Helical" evidence="6">
    <location>
        <begin position="147"/>
        <end position="168"/>
    </location>
</feature>
<dbReference type="InterPro" id="IPR004307">
    <property type="entry name" value="TspO_MBR"/>
</dbReference>
<evidence type="ECO:0000313" key="8">
    <source>
        <dbReference type="Proteomes" id="UP000176604"/>
    </source>
</evidence>
<dbReference type="GO" id="GO:0016020">
    <property type="term" value="C:membrane"/>
    <property type="evidence" value="ECO:0007669"/>
    <property type="project" value="UniProtKB-SubCell"/>
</dbReference>
<evidence type="ECO:0000256" key="2">
    <source>
        <dbReference type="ARBA" id="ARBA00007524"/>
    </source>
</evidence>
<dbReference type="InterPro" id="IPR038330">
    <property type="entry name" value="TspO/MBR-related_sf"/>
</dbReference>
<dbReference type="STRING" id="1802397.A3J43_00725"/>
<feature type="transmembrane region" description="Helical" evidence="6">
    <location>
        <begin position="108"/>
        <end position="127"/>
    </location>
</feature>
<dbReference type="Proteomes" id="UP000176604">
    <property type="component" value="Unassembled WGS sequence"/>
</dbReference>
<evidence type="ECO:0000256" key="1">
    <source>
        <dbReference type="ARBA" id="ARBA00004141"/>
    </source>
</evidence>
<sequence>MKINNTFKLIIAIVVSELAGIIGSVFTTPSIAGWYAGIVKPTFNPPAWVFGPVWTTLFALMGIAAFLVWRKGLDRRDIKIALSIFLGQLVLNTLWSIIFFGLHSPGGALIEIVFLWLVILATIVAFYKISPPSSSIWTTAGHGKLAAWLLVPYILWVSFAAYLNYAIWMLN</sequence>
<name>A0A1F7UI25_9BACT</name>
<comment type="subcellular location">
    <subcellularLocation>
        <location evidence="1">Membrane</location>
        <topology evidence="1">Multi-pass membrane protein</topology>
    </subcellularLocation>
</comment>
<evidence type="ECO:0000256" key="6">
    <source>
        <dbReference type="SAM" id="Phobius"/>
    </source>
</evidence>
<evidence type="ECO:0000256" key="5">
    <source>
        <dbReference type="ARBA" id="ARBA00023136"/>
    </source>
</evidence>
<comment type="caution">
    <text evidence="7">The sequence shown here is derived from an EMBL/GenBank/DDBJ whole genome shotgun (WGS) entry which is preliminary data.</text>
</comment>
<organism evidence="7 8">
    <name type="scientific">Candidatus Uhrbacteria bacterium RIFCSPHIGHO2_12_FULL_54_23</name>
    <dbReference type="NCBI Taxonomy" id="1802397"/>
    <lineage>
        <taxon>Bacteria</taxon>
        <taxon>Candidatus Uhriibacteriota</taxon>
    </lineage>
</organism>
<keyword evidence="3 6" id="KW-0812">Transmembrane</keyword>
<keyword evidence="4 6" id="KW-1133">Transmembrane helix</keyword>
<feature type="transmembrane region" description="Helical" evidence="6">
    <location>
        <begin position="7"/>
        <end position="27"/>
    </location>
</feature>
<feature type="transmembrane region" description="Helical" evidence="6">
    <location>
        <begin position="80"/>
        <end position="102"/>
    </location>
</feature>
<comment type="similarity">
    <text evidence="2">Belongs to the TspO/BZRP family.</text>
</comment>
<evidence type="ECO:0000256" key="4">
    <source>
        <dbReference type="ARBA" id="ARBA00022989"/>
    </source>
</evidence>
<dbReference type="PANTHER" id="PTHR10057:SF0">
    <property type="entry name" value="TRANSLOCATOR PROTEIN"/>
    <property type="match status" value="1"/>
</dbReference>
<dbReference type="PIRSF" id="PIRSF005859">
    <property type="entry name" value="PBR"/>
    <property type="match status" value="1"/>
</dbReference>
<dbReference type="Gene3D" id="1.20.1260.100">
    <property type="entry name" value="TspO/MBR protein"/>
    <property type="match status" value="1"/>
</dbReference>
<dbReference type="Pfam" id="PF03073">
    <property type="entry name" value="TspO_MBR"/>
    <property type="match status" value="1"/>
</dbReference>
<dbReference type="PANTHER" id="PTHR10057">
    <property type="entry name" value="PERIPHERAL-TYPE BENZODIAZEPINE RECEPTOR"/>
    <property type="match status" value="1"/>
</dbReference>
<keyword evidence="5 6" id="KW-0472">Membrane</keyword>
<accession>A0A1F7UI25</accession>